<comment type="caution">
    <text evidence="2">The sequence shown here is derived from an EMBL/GenBank/DDBJ whole genome shotgun (WGS) entry which is preliminary data.</text>
</comment>
<dbReference type="PANTHER" id="PTHR32046:SF11">
    <property type="entry name" value="IMMUNE-ASSOCIATED NUCLEOTIDE-BINDING PROTEIN 10-LIKE"/>
    <property type="match status" value="1"/>
</dbReference>
<reference evidence="2" key="1">
    <citation type="submission" date="2021-01" db="EMBL/GenBank/DDBJ databases">
        <authorList>
            <person name="Zahm M."/>
            <person name="Roques C."/>
            <person name="Cabau C."/>
            <person name="Klopp C."/>
            <person name="Donnadieu C."/>
            <person name="Jouanno E."/>
            <person name="Lampietro C."/>
            <person name="Louis A."/>
            <person name="Herpin A."/>
            <person name="Echchiki A."/>
            <person name="Berthelot C."/>
            <person name="Parey E."/>
            <person name="Roest-Crollius H."/>
            <person name="Braasch I."/>
            <person name="Postlethwait J."/>
            <person name="Bobe J."/>
            <person name="Montfort J."/>
            <person name="Bouchez O."/>
            <person name="Begum T."/>
            <person name="Mejri S."/>
            <person name="Adams A."/>
            <person name="Chen W.-J."/>
            <person name="Guiguen Y."/>
        </authorList>
    </citation>
    <scope>NUCLEOTIDE SEQUENCE</scope>
    <source>
        <tissue evidence="2">Blood</tissue>
    </source>
</reference>
<evidence type="ECO:0008006" key="4">
    <source>
        <dbReference type="Google" id="ProtNLM"/>
    </source>
</evidence>
<feature type="coiled-coil region" evidence="1">
    <location>
        <begin position="133"/>
        <end position="163"/>
    </location>
</feature>
<name>A0A8T3CKC6_9TELE</name>
<dbReference type="OrthoDB" id="8954335at2759"/>
<dbReference type="PROSITE" id="PS00675">
    <property type="entry name" value="SIGMA54_INTERACT_1"/>
    <property type="match status" value="1"/>
</dbReference>
<protein>
    <recommendedName>
        <fullName evidence="4">AAA+ ATPase domain-containing protein</fullName>
    </recommendedName>
</protein>
<sequence length="224" mass="25905">MDYTQYDNMDLYTEGALTLKFQSVISQSKQINQGPPEKRLLNTVREELDDTGKIRKWTFGEENQSKTRTILMMGETGTGKSTLINVMVNYILGVEWKDDIRFEIIEEEERCQTESQTTAVTVYEIYGQEDEQYERASGEKATAESLERNLQEDLRKVESGKIELIEDSYQHIVKLDMIALRPESGSTLQHLDFLIERFKETGNAEKVQKLEDMKTRAGKVNKDK</sequence>
<gene>
    <name evidence="2" type="ORF">AGOR_G00225990</name>
</gene>
<dbReference type="InterPro" id="IPR025662">
    <property type="entry name" value="Sigma_54_int_dom_ATP-bd_1"/>
</dbReference>
<dbReference type="AlphaFoldDB" id="A0A8T3CKC6"/>
<proteinExistence type="predicted"/>
<dbReference type="PANTHER" id="PTHR32046">
    <property type="entry name" value="G DOMAIN-CONTAINING PROTEIN"/>
    <property type="match status" value="1"/>
</dbReference>
<organism evidence="2 3">
    <name type="scientific">Albula goreensis</name>
    <dbReference type="NCBI Taxonomy" id="1534307"/>
    <lineage>
        <taxon>Eukaryota</taxon>
        <taxon>Metazoa</taxon>
        <taxon>Chordata</taxon>
        <taxon>Craniata</taxon>
        <taxon>Vertebrata</taxon>
        <taxon>Euteleostomi</taxon>
        <taxon>Actinopterygii</taxon>
        <taxon>Neopterygii</taxon>
        <taxon>Teleostei</taxon>
        <taxon>Albuliformes</taxon>
        <taxon>Albulidae</taxon>
        <taxon>Albula</taxon>
    </lineage>
</organism>
<keyword evidence="3" id="KW-1185">Reference proteome</keyword>
<dbReference type="EMBL" id="JAERUA010000022">
    <property type="protein sequence ID" value="KAI1884397.1"/>
    <property type="molecule type" value="Genomic_DNA"/>
</dbReference>
<evidence type="ECO:0000256" key="1">
    <source>
        <dbReference type="SAM" id="Coils"/>
    </source>
</evidence>
<accession>A0A8T3CKC6</accession>
<evidence type="ECO:0000313" key="3">
    <source>
        <dbReference type="Proteomes" id="UP000829720"/>
    </source>
</evidence>
<dbReference type="Gene3D" id="3.40.50.300">
    <property type="entry name" value="P-loop containing nucleotide triphosphate hydrolases"/>
    <property type="match status" value="1"/>
</dbReference>
<keyword evidence="1" id="KW-0175">Coiled coil</keyword>
<dbReference type="InterPro" id="IPR027417">
    <property type="entry name" value="P-loop_NTPase"/>
</dbReference>
<evidence type="ECO:0000313" key="2">
    <source>
        <dbReference type="EMBL" id="KAI1884397.1"/>
    </source>
</evidence>
<dbReference type="Proteomes" id="UP000829720">
    <property type="component" value="Unassembled WGS sequence"/>
</dbReference>
<dbReference type="SUPFAM" id="SSF52540">
    <property type="entry name" value="P-loop containing nucleoside triphosphate hydrolases"/>
    <property type="match status" value="2"/>
</dbReference>